<accession>A0A3P7QX53</accession>
<evidence type="ECO:0000313" key="3">
    <source>
        <dbReference type="Proteomes" id="UP000281553"/>
    </source>
</evidence>
<proteinExistence type="predicted"/>
<dbReference type="AlphaFoldDB" id="A0A3P7QX53"/>
<feature type="chain" id="PRO_5017939999" evidence="1">
    <location>
        <begin position="17"/>
        <end position="63"/>
    </location>
</feature>
<dbReference type="EMBL" id="UYRU01086964">
    <property type="protein sequence ID" value="VDN35396.1"/>
    <property type="molecule type" value="Genomic_DNA"/>
</dbReference>
<dbReference type="Proteomes" id="UP000281553">
    <property type="component" value="Unassembled WGS sequence"/>
</dbReference>
<keyword evidence="1" id="KW-0732">Signal</keyword>
<protein>
    <submittedName>
        <fullName evidence="2">Uncharacterized protein</fullName>
    </submittedName>
</protein>
<reference evidence="2 3" key="1">
    <citation type="submission" date="2018-11" db="EMBL/GenBank/DDBJ databases">
        <authorList>
            <consortium name="Pathogen Informatics"/>
        </authorList>
    </citation>
    <scope>NUCLEOTIDE SEQUENCE [LARGE SCALE GENOMIC DNA]</scope>
</reference>
<sequence length="63" mass="7000">MAVYVVIAIIFFLVIGFEYKGGPVEKDESVEEEGEEDFEVSIEDAKVKIVGTKDTESEYCAGF</sequence>
<gene>
    <name evidence="2" type="ORF">DILT_LOCUS16765</name>
</gene>
<keyword evidence="3" id="KW-1185">Reference proteome</keyword>
<feature type="signal peptide" evidence="1">
    <location>
        <begin position="1"/>
        <end position="16"/>
    </location>
</feature>
<evidence type="ECO:0000313" key="2">
    <source>
        <dbReference type="EMBL" id="VDN35396.1"/>
    </source>
</evidence>
<name>A0A3P7QX53_DIBLA</name>
<evidence type="ECO:0000256" key="1">
    <source>
        <dbReference type="SAM" id="SignalP"/>
    </source>
</evidence>
<organism evidence="2 3">
    <name type="scientific">Dibothriocephalus latus</name>
    <name type="common">Fish tapeworm</name>
    <name type="synonym">Diphyllobothrium latum</name>
    <dbReference type="NCBI Taxonomy" id="60516"/>
    <lineage>
        <taxon>Eukaryota</taxon>
        <taxon>Metazoa</taxon>
        <taxon>Spiralia</taxon>
        <taxon>Lophotrochozoa</taxon>
        <taxon>Platyhelminthes</taxon>
        <taxon>Cestoda</taxon>
        <taxon>Eucestoda</taxon>
        <taxon>Diphyllobothriidea</taxon>
        <taxon>Diphyllobothriidae</taxon>
        <taxon>Dibothriocephalus</taxon>
    </lineage>
</organism>